<evidence type="ECO:0000313" key="2">
    <source>
        <dbReference type="EMBL" id="ACZ43312.1"/>
    </source>
</evidence>
<dbReference type="InterPro" id="IPR011008">
    <property type="entry name" value="Dimeric_a/b-barrel"/>
</dbReference>
<protein>
    <submittedName>
        <fullName evidence="2">Antibiotic biosynthesis monooxygenase</fullName>
    </submittedName>
</protein>
<dbReference type="GO" id="GO:0004497">
    <property type="term" value="F:monooxygenase activity"/>
    <property type="evidence" value="ECO:0007669"/>
    <property type="project" value="UniProtKB-KW"/>
</dbReference>
<keyword evidence="2" id="KW-0560">Oxidoreductase</keyword>
<dbReference type="Proteomes" id="UP000000323">
    <property type="component" value="Chromosome 2"/>
</dbReference>
<dbReference type="SUPFAM" id="SSF54909">
    <property type="entry name" value="Dimeric alpha+beta barrel"/>
    <property type="match status" value="1"/>
</dbReference>
<dbReference type="EMBL" id="CP001826">
    <property type="protein sequence ID" value="ACZ43312.1"/>
    <property type="molecule type" value="Genomic_DNA"/>
</dbReference>
<dbReference type="STRING" id="525904.Tter_2417"/>
<dbReference type="AlphaFoldDB" id="D1CHU1"/>
<name>D1CHU1_THET1</name>
<evidence type="ECO:0000259" key="1">
    <source>
        <dbReference type="Pfam" id="PF03992"/>
    </source>
</evidence>
<dbReference type="eggNOG" id="COG3224">
    <property type="taxonomic scope" value="Bacteria"/>
</dbReference>
<gene>
    <name evidence="2" type="ordered locus">Tter_2417</name>
</gene>
<keyword evidence="2" id="KW-0503">Monooxygenase</keyword>
<dbReference type="RefSeq" id="WP_012876343.1">
    <property type="nucleotide sequence ID" value="NC_013526.1"/>
</dbReference>
<feature type="domain" description="ABM" evidence="1">
    <location>
        <begin position="1"/>
        <end position="70"/>
    </location>
</feature>
<keyword evidence="3" id="KW-1185">Reference proteome</keyword>
<dbReference type="Pfam" id="PF03992">
    <property type="entry name" value="ABM"/>
    <property type="match status" value="1"/>
</dbReference>
<dbReference type="HOGENOM" id="CLU_2290379_0_0_0"/>
<reference evidence="3" key="1">
    <citation type="journal article" date="2010" name="Stand. Genomic Sci.">
        <title>Complete genome sequence of 'Thermobaculum terrenum' type strain (YNP1).</title>
        <authorList>
            <person name="Kiss H."/>
            <person name="Cleland D."/>
            <person name="Lapidus A."/>
            <person name="Lucas S."/>
            <person name="Glavina Del Rio T."/>
            <person name="Nolan M."/>
            <person name="Tice H."/>
            <person name="Han C."/>
            <person name="Goodwin L."/>
            <person name="Pitluck S."/>
            <person name="Liolios K."/>
            <person name="Ivanova N."/>
            <person name="Mavromatis K."/>
            <person name="Ovchinnikova G."/>
            <person name="Pati A."/>
            <person name="Chen A."/>
            <person name="Palaniappan K."/>
            <person name="Land M."/>
            <person name="Hauser L."/>
            <person name="Chang Y."/>
            <person name="Jeffries C."/>
            <person name="Lu M."/>
            <person name="Brettin T."/>
            <person name="Detter J."/>
            <person name="Goker M."/>
            <person name="Tindall B."/>
            <person name="Beck B."/>
            <person name="McDermott T."/>
            <person name="Woyke T."/>
            <person name="Bristow J."/>
            <person name="Eisen J."/>
            <person name="Markowitz V."/>
            <person name="Hugenholtz P."/>
            <person name="Kyrpides N."/>
            <person name="Klenk H."/>
            <person name="Cheng J."/>
        </authorList>
    </citation>
    <scope>NUCLEOTIDE SEQUENCE [LARGE SCALE GENOMIC DNA]</scope>
    <source>
        <strain evidence="3">ATCC BAA-798 / YNP1</strain>
    </source>
</reference>
<organism evidence="2 3">
    <name type="scientific">Thermobaculum terrenum (strain ATCC BAA-798 / CCMEE 7001 / YNP1)</name>
    <dbReference type="NCBI Taxonomy" id="525904"/>
    <lineage>
        <taxon>Bacteria</taxon>
        <taxon>Bacillati</taxon>
        <taxon>Chloroflexota</taxon>
        <taxon>Chloroflexia</taxon>
        <taxon>Candidatus Thermobaculales</taxon>
        <taxon>Candidatus Thermobaculaceae</taxon>
        <taxon>Thermobaculum</taxon>
    </lineage>
</organism>
<dbReference type="KEGG" id="ttr:Tter_2417"/>
<proteinExistence type="predicted"/>
<evidence type="ECO:0000313" key="3">
    <source>
        <dbReference type="Proteomes" id="UP000000323"/>
    </source>
</evidence>
<dbReference type="Gene3D" id="3.30.70.100">
    <property type="match status" value="1"/>
</dbReference>
<sequence>MYGTIAQLRVRAGMEGTLEALMEGQRMRHRDIPGHLMSCVLRSDADPNEYWLVALFTDRESYIRNADSPEQDEEYQMLRSVLESDPIWHDGEVVYTDTGRT</sequence>
<dbReference type="InterPro" id="IPR007138">
    <property type="entry name" value="ABM_dom"/>
</dbReference>
<dbReference type="OrthoDB" id="161845at2"/>
<accession>D1CHU1</accession>